<accession>A0A4R7KP45</accession>
<dbReference type="CDD" id="cd04622">
    <property type="entry name" value="CBS_pair_HRP1_like"/>
    <property type="match status" value="1"/>
</dbReference>
<dbReference type="InterPro" id="IPR051257">
    <property type="entry name" value="Diverse_CBS-Domain"/>
</dbReference>
<dbReference type="SMART" id="SM00116">
    <property type="entry name" value="CBS"/>
    <property type="match status" value="2"/>
</dbReference>
<keyword evidence="1 2" id="KW-0129">CBS domain</keyword>
<evidence type="ECO:0000256" key="1">
    <source>
        <dbReference type="ARBA" id="ARBA00023122"/>
    </source>
</evidence>
<evidence type="ECO:0000256" key="2">
    <source>
        <dbReference type="PROSITE-ProRule" id="PRU00703"/>
    </source>
</evidence>
<dbReference type="InterPro" id="IPR000644">
    <property type="entry name" value="CBS_dom"/>
</dbReference>
<dbReference type="EMBL" id="SOAZ01000010">
    <property type="protein sequence ID" value="TDT60889.1"/>
    <property type="molecule type" value="Genomic_DNA"/>
</dbReference>
<dbReference type="SUPFAM" id="SSF54631">
    <property type="entry name" value="CBS-domain pair"/>
    <property type="match status" value="1"/>
</dbReference>
<dbReference type="AlphaFoldDB" id="A0A4R7KP45"/>
<dbReference type="Proteomes" id="UP000295325">
    <property type="component" value="Unassembled WGS sequence"/>
</dbReference>
<dbReference type="PANTHER" id="PTHR43080">
    <property type="entry name" value="CBS DOMAIN-CONTAINING PROTEIN CBSX3, MITOCHONDRIAL"/>
    <property type="match status" value="1"/>
</dbReference>
<dbReference type="Pfam" id="PF00571">
    <property type="entry name" value="CBS"/>
    <property type="match status" value="2"/>
</dbReference>
<organism evidence="4 5">
    <name type="scientific">Fonticella tunisiensis</name>
    <dbReference type="NCBI Taxonomy" id="1096341"/>
    <lineage>
        <taxon>Bacteria</taxon>
        <taxon>Bacillati</taxon>
        <taxon>Bacillota</taxon>
        <taxon>Clostridia</taxon>
        <taxon>Eubacteriales</taxon>
        <taxon>Clostridiaceae</taxon>
        <taxon>Fonticella</taxon>
    </lineage>
</organism>
<dbReference type="PROSITE" id="PS51371">
    <property type="entry name" value="CBS"/>
    <property type="match status" value="2"/>
</dbReference>
<feature type="domain" description="CBS" evidence="3">
    <location>
        <begin position="7"/>
        <end position="66"/>
    </location>
</feature>
<dbReference type="PANTHER" id="PTHR43080:SF2">
    <property type="entry name" value="CBS DOMAIN-CONTAINING PROTEIN"/>
    <property type="match status" value="1"/>
</dbReference>
<name>A0A4R7KP45_9CLOT</name>
<evidence type="ECO:0000313" key="5">
    <source>
        <dbReference type="Proteomes" id="UP000295325"/>
    </source>
</evidence>
<reference evidence="4 5" key="1">
    <citation type="submission" date="2019-03" db="EMBL/GenBank/DDBJ databases">
        <title>Genomic Encyclopedia of Type Strains, Phase IV (KMG-IV): sequencing the most valuable type-strain genomes for metagenomic binning, comparative biology and taxonomic classification.</title>
        <authorList>
            <person name="Goeker M."/>
        </authorList>
    </citation>
    <scope>NUCLEOTIDE SEQUENCE [LARGE SCALE GENOMIC DNA]</scope>
    <source>
        <strain evidence="4 5">DSM 24455</strain>
    </source>
</reference>
<sequence>MKVKDVMSSDVAYVSPDTPVTEIARIMKEKNIGSVPVCENKRAVGIVTDRDIVIRDVAMGKGLNNVKARDVMSTGLSVTTPETDIHEAAKMMADKQIRRLPVVDNGKLVGILAIGDLAVREKLEDNAGEALSDISKPTHTLL</sequence>
<evidence type="ECO:0000259" key="3">
    <source>
        <dbReference type="PROSITE" id="PS51371"/>
    </source>
</evidence>
<dbReference type="Gene3D" id="3.10.580.10">
    <property type="entry name" value="CBS-domain"/>
    <property type="match status" value="1"/>
</dbReference>
<keyword evidence="5" id="KW-1185">Reference proteome</keyword>
<dbReference type="RefSeq" id="WP_166636383.1">
    <property type="nucleotide sequence ID" value="NZ_SOAZ01000010.1"/>
</dbReference>
<gene>
    <name evidence="4" type="ORF">EDD71_1106</name>
</gene>
<comment type="caution">
    <text evidence="4">The sequence shown here is derived from an EMBL/GenBank/DDBJ whole genome shotgun (WGS) entry which is preliminary data.</text>
</comment>
<protein>
    <submittedName>
        <fullName evidence="4">CBS domain-containing protein</fullName>
    </submittedName>
</protein>
<proteinExistence type="predicted"/>
<evidence type="ECO:0000313" key="4">
    <source>
        <dbReference type="EMBL" id="TDT60889.1"/>
    </source>
</evidence>
<feature type="domain" description="CBS" evidence="3">
    <location>
        <begin position="72"/>
        <end position="128"/>
    </location>
</feature>
<dbReference type="InterPro" id="IPR046342">
    <property type="entry name" value="CBS_dom_sf"/>
</dbReference>